<organism evidence="2">
    <name type="scientific">Microvirga ossetica</name>
    <dbReference type="NCBI Taxonomy" id="1882682"/>
    <lineage>
        <taxon>Bacteria</taxon>
        <taxon>Pseudomonadati</taxon>
        <taxon>Pseudomonadota</taxon>
        <taxon>Alphaproteobacteria</taxon>
        <taxon>Hyphomicrobiales</taxon>
        <taxon>Methylobacteriaceae</taxon>
        <taxon>Microvirga</taxon>
    </lineage>
</organism>
<dbReference type="InterPro" id="IPR011604">
    <property type="entry name" value="PDDEXK-like_dom_sf"/>
</dbReference>
<evidence type="ECO:0000313" key="2">
    <source>
        <dbReference type="EMBL" id="ANY81319.1"/>
    </source>
</evidence>
<protein>
    <recommendedName>
        <fullName evidence="1">PD-(D/E)XK endonuclease-like domain-containing protein</fullName>
    </recommendedName>
</protein>
<dbReference type="KEGG" id="moc:BB934_26415"/>
<dbReference type="RefSeq" id="WP_099512383.1">
    <property type="nucleotide sequence ID" value="NZ_CP016616.1"/>
</dbReference>
<dbReference type="EMBL" id="CP016616">
    <property type="protein sequence ID" value="ANY81319.1"/>
    <property type="molecule type" value="Genomic_DNA"/>
</dbReference>
<dbReference type="Gene3D" id="3.90.320.10">
    <property type="match status" value="1"/>
</dbReference>
<dbReference type="InterPro" id="IPR038726">
    <property type="entry name" value="PDDEXK_AddAB-type"/>
</dbReference>
<accession>A0A1B2EMZ5</accession>
<gene>
    <name evidence="2" type="ORF">BB934_26415</name>
</gene>
<dbReference type="Pfam" id="PF12705">
    <property type="entry name" value="PDDEXK_1"/>
    <property type="match status" value="1"/>
</dbReference>
<feature type="domain" description="PD-(D/E)XK endonuclease-like" evidence="1">
    <location>
        <begin position="615"/>
        <end position="886"/>
    </location>
</feature>
<evidence type="ECO:0000259" key="1">
    <source>
        <dbReference type="Pfam" id="PF12705"/>
    </source>
</evidence>
<sequence>MHIVFGMVADGFAYPDFPGDGPGCLNGCIVGPLGFLEILETKLGLGGPPVTPVVRITAWQKKLQEAGKTGKRFWAASLAADPFSTARLILSWRDALVEGGWRPGVLANAPARLSDLAAAEAAGSPMPSGRADRLRAVIARLEAGDKAGIDRLETVEASDELPPGWLRLTELLSAGGTDVRQKVVQAPVEASSDLGRLHVFLKQGTRAELDGDDTVVEMEASTELSAAESVAEWIASDTEAGVGKTLVIAQTGSTALLDLALARLGQPVLGVSAASPFRGALQVLTLAFATVWKPFDAERFLDLLTLPNPPVRWAPGQFLARAVSRQPGIDGPEWKRAWENIEKWVLAETEDDKRKATKLLGELRAWSDVARFEHTMPAIDAKGITDRVRTWANTMAGAERDPLLMCVVGAAKALSEALTKLDETPVSRRQIEQMIDSAIAEGLGNPAHKPEASHLRAVSHPGAICGPVRRVVWWNFAGHEPASPPFPWYRVELEALESAGCCPEKPSNAARRMTAYWSNAALAASHGILLVRPAVIAGTEAGSHPFSHLLAPLFEEGGKRERITIRAEDVHERETIPVAARTITRRQDVAKSLPEARESWPLPAIADILAEKVESPTSLETLATCHLKWLLSHVADLGAGRIRSIPDANRLFGNIAHAIAQEVFVPGPVASGSQAKKLAEQIFDRVVQQIAAPLLKPGGAGDLAFARERIPRALGTLAELLTTDGWEIVGTEMEVTHDFGNGLKVKGYTDLRVRHPVHETGVIDLKWSRRDKRRRDEVKKGRAVQISTYGHAVEPGKSLPAAYFMLAQGSMLAEQASPLAKDPVKADRNLKDTWDAVVGMHRSWSDLAASGTAAASGIKGAPLPPGLVMVPPKTPCEYCEYGSLCRIQQAN</sequence>
<reference evidence="2" key="1">
    <citation type="submission" date="2016-07" db="EMBL/GenBank/DDBJ databases">
        <title>Microvirga ossetica sp. nov. a new species of rhizobia isolated from root nodules of the legume species Vicia alpestris Steven originated from North Ossetia region in the Caucasus.</title>
        <authorList>
            <person name="Safronova V.I."/>
            <person name="Kuznetsova I.G."/>
            <person name="Sazanova A.L."/>
            <person name="Belimov A."/>
            <person name="Andronov E."/>
            <person name="Osledkin Y.S."/>
            <person name="Onishchuk O.P."/>
            <person name="Kurchak O.N."/>
            <person name="Shaposhnikov A.I."/>
            <person name="Willems A."/>
            <person name="Tikhonovich I.A."/>
        </authorList>
    </citation>
    <scope>NUCLEOTIDE SEQUENCE [LARGE SCALE GENOMIC DNA]</scope>
    <source>
        <strain evidence="2">V5/3M</strain>
    </source>
</reference>
<dbReference type="OrthoDB" id="1488830at2"/>
<dbReference type="AlphaFoldDB" id="A0A1B2EMZ5"/>
<proteinExistence type="predicted"/>
<name>A0A1B2EMZ5_9HYPH</name>